<accession>A0ABR9ZVD2</accession>
<dbReference type="InterPro" id="IPR000709">
    <property type="entry name" value="Leu_Ile_Val-bd"/>
</dbReference>
<dbReference type="PRINTS" id="PR00337">
    <property type="entry name" value="LEUILEVALBP"/>
</dbReference>
<comment type="similarity">
    <text evidence="1">Belongs to the leucine-binding protein family.</text>
</comment>
<keyword evidence="3" id="KW-0732">Signal</keyword>
<dbReference type="Gene3D" id="3.40.50.2300">
    <property type="match status" value="2"/>
</dbReference>
<keyword evidence="4" id="KW-0029">Amino-acid transport</keyword>
<dbReference type="EMBL" id="JADKNH010000009">
    <property type="protein sequence ID" value="MBF4694420.1"/>
    <property type="molecule type" value="Genomic_DNA"/>
</dbReference>
<dbReference type="InterPro" id="IPR051010">
    <property type="entry name" value="BCAA_transport"/>
</dbReference>
<evidence type="ECO:0000256" key="1">
    <source>
        <dbReference type="ARBA" id="ARBA00010062"/>
    </source>
</evidence>
<dbReference type="InterPro" id="IPR028081">
    <property type="entry name" value="Leu-bd"/>
</dbReference>
<evidence type="ECO:0000256" key="4">
    <source>
        <dbReference type="ARBA" id="ARBA00022970"/>
    </source>
</evidence>
<reference evidence="6 7" key="1">
    <citation type="submission" date="2020-11" db="EMBL/GenBank/DDBJ databases">
        <title>Fusibacter basophilias sp. nov.</title>
        <authorList>
            <person name="Qiu D."/>
        </authorList>
    </citation>
    <scope>NUCLEOTIDE SEQUENCE [LARGE SCALE GENOMIC DNA]</scope>
    <source>
        <strain evidence="6 7">Q10-2</strain>
    </source>
</reference>
<dbReference type="Pfam" id="PF13458">
    <property type="entry name" value="Peripla_BP_6"/>
    <property type="match status" value="1"/>
</dbReference>
<sequence length="364" mass="38307">MLSTLLSGCGAKAEEVTVIKLGVIGPLTGDYSMYGTSVEEGAKLAAKEINAAGGINGKQIEIIAYDSKGDKTEAVNAYNRLRDQDGIIGLIGGTFSGTTLSIKEIAKTDNMPVLTPTATNGEVTLDAANIFRACYTDPYQGATAAVFAAQELGAKKAAVLYNIEDPYSEGLAVAFNEKFSATGTVTNYEGYTKNDADFKAVLTKIAAEDPDVIFLPDYVAKVGVILSQIKELGLDIVAIGGDGWDGIEADYAEVAEGHYFANHYSKTDEYEVVQNFVKAYETEWSKSPSALAALAYDSTYIMAKAIEKAGSTEAAAIISELAKTDADGVTGHVTFDANGDPVKDISIIQIVNGGHKLAAKVSGN</sequence>
<evidence type="ECO:0000259" key="5">
    <source>
        <dbReference type="Pfam" id="PF13458"/>
    </source>
</evidence>
<dbReference type="SUPFAM" id="SSF53822">
    <property type="entry name" value="Periplasmic binding protein-like I"/>
    <property type="match status" value="1"/>
</dbReference>
<dbReference type="InterPro" id="IPR028082">
    <property type="entry name" value="Peripla_BP_I"/>
</dbReference>
<gene>
    <name evidence="6" type="ORF">ISU02_15020</name>
</gene>
<protein>
    <submittedName>
        <fullName evidence="6">ABC transporter substrate-binding protein</fullName>
    </submittedName>
</protein>
<dbReference type="Proteomes" id="UP000614200">
    <property type="component" value="Unassembled WGS sequence"/>
</dbReference>
<name>A0ABR9ZVD2_9FIRM</name>
<organism evidence="6 7">
    <name type="scientific">Fusibacter ferrireducens</name>
    <dbReference type="NCBI Taxonomy" id="2785058"/>
    <lineage>
        <taxon>Bacteria</taxon>
        <taxon>Bacillati</taxon>
        <taxon>Bacillota</taxon>
        <taxon>Clostridia</taxon>
        <taxon>Eubacteriales</taxon>
        <taxon>Eubacteriales Family XII. Incertae Sedis</taxon>
        <taxon>Fusibacter</taxon>
    </lineage>
</organism>
<keyword evidence="2" id="KW-0813">Transport</keyword>
<comment type="caution">
    <text evidence="6">The sequence shown here is derived from an EMBL/GenBank/DDBJ whole genome shotgun (WGS) entry which is preliminary data.</text>
</comment>
<keyword evidence="7" id="KW-1185">Reference proteome</keyword>
<evidence type="ECO:0000256" key="2">
    <source>
        <dbReference type="ARBA" id="ARBA00022448"/>
    </source>
</evidence>
<proteinExistence type="inferred from homology"/>
<evidence type="ECO:0000313" key="6">
    <source>
        <dbReference type="EMBL" id="MBF4694420.1"/>
    </source>
</evidence>
<dbReference type="PANTHER" id="PTHR30483:SF6">
    <property type="entry name" value="PERIPLASMIC BINDING PROTEIN OF ABC TRANSPORTER FOR NATURAL AMINO ACIDS"/>
    <property type="match status" value="1"/>
</dbReference>
<evidence type="ECO:0000256" key="3">
    <source>
        <dbReference type="ARBA" id="ARBA00022729"/>
    </source>
</evidence>
<feature type="domain" description="Leucine-binding protein" evidence="5">
    <location>
        <begin position="19"/>
        <end position="354"/>
    </location>
</feature>
<dbReference type="PANTHER" id="PTHR30483">
    <property type="entry name" value="LEUCINE-SPECIFIC-BINDING PROTEIN"/>
    <property type="match status" value="1"/>
</dbReference>
<dbReference type="CDD" id="cd06347">
    <property type="entry name" value="PBP1_ABC_LivK_ligand_binding-like"/>
    <property type="match status" value="1"/>
</dbReference>
<evidence type="ECO:0000313" key="7">
    <source>
        <dbReference type="Proteomes" id="UP000614200"/>
    </source>
</evidence>